<dbReference type="Proteomes" id="UP001153737">
    <property type="component" value="Chromosome 2"/>
</dbReference>
<evidence type="ECO:0000313" key="20">
    <source>
        <dbReference type="Proteomes" id="UP001153737"/>
    </source>
</evidence>
<keyword evidence="7" id="KW-0744">Spermatogenesis</keyword>
<evidence type="ECO:0000259" key="18">
    <source>
        <dbReference type="PROSITE" id="PS50026"/>
    </source>
</evidence>
<dbReference type="InterPro" id="IPR000033">
    <property type="entry name" value="LDLR_classB_rpt"/>
</dbReference>
<evidence type="ECO:0000256" key="4">
    <source>
        <dbReference type="ARBA" id="ARBA00022729"/>
    </source>
</evidence>
<keyword evidence="9 16" id="KW-0472">Membrane</keyword>
<keyword evidence="16" id="KW-0812">Transmembrane</keyword>
<feature type="chain" id="PRO_5040245895" description="Protein cueball" evidence="17">
    <location>
        <begin position="20"/>
        <end position="571"/>
    </location>
</feature>
<evidence type="ECO:0000256" key="8">
    <source>
        <dbReference type="ARBA" id="ARBA00022943"/>
    </source>
</evidence>
<evidence type="ECO:0000313" key="19">
    <source>
        <dbReference type="EMBL" id="CAG9819376.1"/>
    </source>
</evidence>
<evidence type="ECO:0000256" key="17">
    <source>
        <dbReference type="SAM" id="SignalP"/>
    </source>
</evidence>
<dbReference type="InterPro" id="IPR011042">
    <property type="entry name" value="6-blade_b-propeller_TolB-like"/>
</dbReference>
<dbReference type="GO" id="GO:0016192">
    <property type="term" value="P:vesicle-mediated transport"/>
    <property type="evidence" value="ECO:0007669"/>
    <property type="project" value="UniProtKB-ARBA"/>
</dbReference>
<dbReference type="FunFam" id="2.120.10.30:FF:000241">
    <property type="entry name" value="Low-density lipoprotein receptor-related protein 6"/>
    <property type="match status" value="1"/>
</dbReference>
<dbReference type="GO" id="GO:0042813">
    <property type="term" value="F:Wnt receptor activity"/>
    <property type="evidence" value="ECO:0007669"/>
    <property type="project" value="TreeGrafter"/>
</dbReference>
<reference evidence="19" key="1">
    <citation type="submission" date="2022-01" db="EMBL/GenBank/DDBJ databases">
        <authorList>
            <person name="King R."/>
        </authorList>
    </citation>
    <scope>NUCLEOTIDE SEQUENCE</scope>
</reference>
<dbReference type="SUPFAM" id="SSF63825">
    <property type="entry name" value="YWTD domain"/>
    <property type="match status" value="1"/>
</dbReference>
<dbReference type="Pfam" id="PF16472">
    <property type="entry name" value="DUF5050"/>
    <property type="match status" value="1"/>
</dbReference>
<reference evidence="19" key="2">
    <citation type="submission" date="2022-10" db="EMBL/GenBank/DDBJ databases">
        <authorList>
            <consortium name="ENA_rothamsted_submissions"/>
            <consortium name="culmorum"/>
            <person name="King R."/>
        </authorList>
    </citation>
    <scope>NUCLEOTIDE SEQUENCE</scope>
</reference>
<name>A0A9N9SGI4_PHACE</name>
<feature type="repeat" description="LDL-receptor class B" evidence="15">
    <location>
        <begin position="156"/>
        <end position="199"/>
    </location>
</feature>
<keyword evidence="2" id="KW-1003">Cell membrane</keyword>
<dbReference type="SMART" id="SM00181">
    <property type="entry name" value="EGF"/>
    <property type="match status" value="3"/>
</dbReference>
<keyword evidence="5" id="KW-0677">Repeat</keyword>
<evidence type="ECO:0000256" key="5">
    <source>
        <dbReference type="ARBA" id="ARBA00022737"/>
    </source>
</evidence>
<evidence type="ECO:0000256" key="16">
    <source>
        <dbReference type="SAM" id="Phobius"/>
    </source>
</evidence>
<keyword evidence="20" id="KW-1185">Reference proteome</keyword>
<keyword evidence="10 14" id="KW-1015">Disulfide bond</keyword>
<evidence type="ECO:0000256" key="11">
    <source>
        <dbReference type="ARBA" id="ARBA00023180"/>
    </source>
</evidence>
<sequence length="571" mass="64639">MLIKLSVICVLIHIGYVRNERLDWDLAVVVGNEISLLHTDGTIFESKTQPFSSLKALAYDDVRDQFIVSDMDMKNDTIYTVQLSKETDKTVPIVNGLPGDVQGLAVDPIEDVLYWTDAINHTINYVLLNETTFEPKEFLVFEEEVPHALAIDVCKRYLYFTNPGHTPTIERIKLDKSEREVIVDNLIMSPVGLTIDYKAQKLYWVDSRIGTSSGRIESINLDKTNRQIVIERNTMEPFGIAVDEEAIYWTDTNNNALYSSSKNGKGMIKLRSFPGKPMGLVSNNNIIKEEPDCSALEAAIKEYHQKDKEAEPIPVVEKDEVKECLNDGELEGNHCICKRGFTGIRCESSICSEFYCLNGNCYLSTLGKPQCHCKRGFLGDRCQQNKCDRFCLNGGECSLFSTRDLPKCRCAEGFLGDRCEYNIQICDMYCQNISNAGFSDKFESLCRCTEYSGFSGNKIAALQAPADQGDFLDRLKDPVVYLSAVVLFCLLVIIAMGVYIRTVQKKRPRIKKRIIVNKNVTPLTYRPQPSSEQCEITIENCCNMNVCETPCFEPREDKKKLLTNMEGDELY</sequence>
<dbReference type="InterPro" id="IPR032485">
    <property type="entry name" value="LRP1-like_beta_prop"/>
</dbReference>
<evidence type="ECO:0000256" key="2">
    <source>
        <dbReference type="ARBA" id="ARBA00022475"/>
    </source>
</evidence>
<evidence type="ECO:0000256" key="14">
    <source>
        <dbReference type="PROSITE-ProRule" id="PRU00076"/>
    </source>
</evidence>
<dbReference type="PROSITE" id="PS50026">
    <property type="entry name" value="EGF_3"/>
    <property type="match status" value="1"/>
</dbReference>
<feature type="domain" description="EGF-like" evidence="18">
    <location>
        <begin position="383"/>
        <end position="420"/>
    </location>
</feature>
<feature type="transmembrane region" description="Helical" evidence="16">
    <location>
        <begin position="479"/>
        <end position="503"/>
    </location>
</feature>
<evidence type="ECO:0000256" key="13">
    <source>
        <dbReference type="ARBA" id="ARBA00040020"/>
    </source>
</evidence>
<dbReference type="PROSITE" id="PS00022">
    <property type="entry name" value="EGF_1"/>
    <property type="match status" value="1"/>
</dbReference>
<evidence type="ECO:0000256" key="15">
    <source>
        <dbReference type="PROSITE-ProRule" id="PRU00461"/>
    </source>
</evidence>
<dbReference type="GO" id="GO:0007283">
    <property type="term" value="P:spermatogenesis"/>
    <property type="evidence" value="ECO:0007669"/>
    <property type="project" value="UniProtKB-KW"/>
</dbReference>
<dbReference type="PROSITE" id="PS01186">
    <property type="entry name" value="EGF_2"/>
    <property type="match status" value="1"/>
</dbReference>
<keyword evidence="11" id="KW-0325">Glycoprotein</keyword>
<organism evidence="19 20">
    <name type="scientific">Phaedon cochleariae</name>
    <name type="common">Mustard beetle</name>
    <dbReference type="NCBI Taxonomy" id="80249"/>
    <lineage>
        <taxon>Eukaryota</taxon>
        <taxon>Metazoa</taxon>
        <taxon>Ecdysozoa</taxon>
        <taxon>Arthropoda</taxon>
        <taxon>Hexapoda</taxon>
        <taxon>Insecta</taxon>
        <taxon>Pterygota</taxon>
        <taxon>Neoptera</taxon>
        <taxon>Endopterygota</taxon>
        <taxon>Coleoptera</taxon>
        <taxon>Polyphaga</taxon>
        <taxon>Cucujiformia</taxon>
        <taxon>Chrysomeloidea</taxon>
        <taxon>Chrysomelidae</taxon>
        <taxon>Chrysomelinae</taxon>
        <taxon>Chrysomelini</taxon>
        <taxon>Phaedon</taxon>
    </lineage>
</organism>
<feature type="disulfide bond" evidence="14">
    <location>
        <begin position="410"/>
        <end position="419"/>
    </location>
</feature>
<dbReference type="InterPro" id="IPR050778">
    <property type="entry name" value="Cueball_EGF_LRP_Nidogen"/>
</dbReference>
<dbReference type="GO" id="GO:0017147">
    <property type="term" value="F:Wnt-protein binding"/>
    <property type="evidence" value="ECO:0007669"/>
    <property type="project" value="TreeGrafter"/>
</dbReference>
<keyword evidence="3 14" id="KW-0245">EGF-like domain</keyword>
<evidence type="ECO:0000256" key="6">
    <source>
        <dbReference type="ARBA" id="ARBA00022782"/>
    </source>
</evidence>
<keyword evidence="6" id="KW-0221">Differentiation</keyword>
<evidence type="ECO:0000256" key="10">
    <source>
        <dbReference type="ARBA" id="ARBA00023157"/>
    </source>
</evidence>
<protein>
    <recommendedName>
        <fullName evidence="13">Protein cueball</fullName>
    </recommendedName>
</protein>
<dbReference type="GO" id="GO:0060070">
    <property type="term" value="P:canonical Wnt signaling pathway"/>
    <property type="evidence" value="ECO:0007669"/>
    <property type="project" value="TreeGrafter"/>
</dbReference>
<dbReference type="GO" id="GO:0048477">
    <property type="term" value="P:oogenesis"/>
    <property type="evidence" value="ECO:0007669"/>
    <property type="project" value="UniProtKB-KW"/>
</dbReference>
<feature type="disulfide bond" evidence="14">
    <location>
        <begin position="387"/>
        <end position="397"/>
    </location>
</feature>
<proteinExistence type="inferred from homology"/>
<keyword evidence="8" id="KW-0896">Oogenesis</keyword>
<dbReference type="PANTHER" id="PTHR46513:SF42">
    <property type="entry name" value="PROTEIN CUEBALL"/>
    <property type="match status" value="1"/>
</dbReference>
<dbReference type="Gene3D" id="2.10.25.10">
    <property type="entry name" value="Laminin"/>
    <property type="match status" value="2"/>
</dbReference>
<comment type="similarity">
    <text evidence="12">Belongs to the cueball family.</text>
</comment>
<evidence type="ECO:0000256" key="3">
    <source>
        <dbReference type="ARBA" id="ARBA00022536"/>
    </source>
</evidence>
<evidence type="ECO:0000256" key="7">
    <source>
        <dbReference type="ARBA" id="ARBA00022871"/>
    </source>
</evidence>
<dbReference type="PROSITE" id="PS51120">
    <property type="entry name" value="LDLRB"/>
    <property type="match status" value="2"/>
</dbReference>
<dbReference type="InterPro" id="IPR000742">
    <property type="entry name" value="EGF"/>
</dbReference>
<dbReference type="EMBL" id="OU896708">
    <property type="protein sequence ID" value="CAG9819376.1"/>
    <property type="molecule type" value="Genomic_DNA"/>
</dbReference>
<evidence type="ECO:0000256" key="12">
    <source>
        <dbReference type="ARBA" id="ARBA00038070"/>
    </source>
</evidence>
<dbReference type="SUPFAM" id="SSF57196">
    <property type="entry name" value="EGF/Laminin"/>
    <property type="match status" value="2"/>
</dbReference>
<dbReference type="AlphaFoldDB" id="A0A9N9SGI4"/>
<gene>
    <name evidence="19" type="ORF">PHAECO_LOCUS6622</name>
</gene>
<accession>A0A9N9SGI4</accession>
<dbReference type="GO" id="GO:0005886">
    <property type="term" value="C:plasma membrane"/>
    <property type="evidence" value="ECO:0007669"/>
    <property type="project" value="UniProtKB-SubCell"/>
</dbReference>
<evidence type="ECO:0000256" key="9">
    <source>
        <dbReference type="ARBA" id="ARBA00023136"/>
    </source>
</evidence>
<dbReference type="SMART" id="SM00135">
    <property type="entry name" value="LY"/>
    <property type="match status" value="4"/>
</dbReference>
<dbReference type="OrthoDB" id="382013at2759"/>
<keyword evidence="4 17" id="KW-0732">Signal</keyword>
<feature type="repeat" description="LDL-receptor class B" evidence="15">
    <location>
        <begin position="200"/>
        <end position="246"/>
    </location>
</feature>
<feature type="disulfide bond" evidence="14">
    <location>
        <begin position="391"/>
        <end position="408"/>
    </location>
</feature>
<comment type="subcellular location">
    <subcellularLocation>
        <location evidence="1">Cell membrane</location>
        <topology evidence="1">Single-pass type I membrane protein</topology>
    </subcellularLocation>
</comment>
<feature type="signal peptide" evidence="17">
    <location>
        <begin position="1"/>
        <end position="19"/>
    </location>
</feature>
<evidence type="ECO:0000256" key="1">
    <source>
        <dbReference type="ARBA" id="ARBA00004251"/>
    </source>
</evidence>
<dbReference type="PANTHER" id="PTHR46513">
    <property type="entry name" value="VITELLOGENIN RECEPTOR-LIKE PROTEIN-RELATED-RELATED"/>
    <property type="match status" value="1"/>
</dbReference>
<keyword evidence="16" id="KW-1133">Transmembrane helix</keyword>
<dbReference type="Gene3D" id="2.120.10.30">
    <property type="entry name" value="TolB, C-terminal domain"/>
    <property type="match status" value="1"/>
</dbReference>